<keyword evidence="3 8" id="KW-0479">Metal-binding</keyword>
<feature type="binding site" evidence="8">
    <location>
        <position position="64"/>
    </location>
    <ligand>
        <name>Fe cation</name>
        <dbReference type="ChEBI" id="CHEBI:24875"/>
        <note>catalytic</note>
    </ligand>
</feature>
<comment type="caution">
    <text evidence="10">The sequence shown here is derived from an EMBL/GenBank/DDBJ whole genome shotgun (WGS) entry which is preliminary data.</text>
</comment>
<dbReference type="EC" id="1.13.11.20" evidence="2 9"/>
<keyword evidence="4 9" id="KW-0223">Dioxygenase</keyword>
<evidence type="ECO:0000256" key="5">
    <source>
        <dbReference type="ARBA" id="ARBA00023002"/>
    </source>
</evidence>
<keyword evidence="6 8" id="KW-0408">Iron</keyword>
<comment type="cofactor">
    <cofactor evidence="9">
        <name>Fe cation</name>
        <dbReference type="ChEBI" id="CHEBI:24875"/>
    </cofactor>
    <text evidence="9">Binds 1 Fe cation per subunit.</text>
</comment>
<evidence type="ECO:0000256" key="6">
    <source>
        <dbReference type="ARBA" id="ARBA00023004"/>
    </source>
</evidence>
<proteinExistence type="inferred from homology"/>
<evidence type="ECO:0000256" key="9">
    <source>
        <dbReference type="RuleBase" id="RU366010"/>
    </source>
</evidence>
<evidence type="ECO:0000256" key="3">
    <source>
        <dbReference type="ARBA" id="ARBA00022723"/>
    </source>
</evidence>
<dbReference type="SUPFAM" id="SSF51182">
    <property type="entry name" value="RmlC-like cupins"/>
    <property type="match status" value="1"/>
</dbReference>
<dbReference type="GO" id="GO:0008198">
    <property type="term" value="F:ferrous iron binding"/>
    <property type="evidence" value="ECO:0007669"/>
    <property type="project" value="TreeGrafter"/>
</dbReference>
<evidence type="ECO:0000256" key="7">
    <source>
        <dbReference type="PIRSR" id="PIRSR610300-50"/>
    </source>
</evidence>
<gene>
    <name evidence="10" type="ORF">HaLaN_08190</name>
</gene>
<dbReference type="CDD" id="cd10548">
    <property type="entry name" value="cupin_CDO"/>
    <property type="match status" value="1"/>
</dbReference>
<evidence type="ECO:0000256" key="1">
    <source>
        <dbReference type="ARBA" id="ARBA00006622"/>
    </source>
</evidence>
<comment type="catalytic activity">
    <reaction evidence="9">
        <text>L-cysteine + O2 = 3-sulfino-L-alanine + H(+)</text>
        <dbReference type="Rhea" id="RHEA:20441"/>
        <dbReference type="ChEBI" id="CHEBI:15378"/>
        <dbReference type="ChEBI" id="CHEBI:15379"/>
        <dbReference type="ChEBI" id="CHEBI:35235"/>
        <dbReference type="ChEBI" id="CHEBI:61085"/>
        <dbReference type="EC" id="1.13.11.20"/>
    </reaction>
</comment>
<dbReference type="InterPro" id="IPR010300">
    <property type="entry name" value="CDO_1"/>
</dbReference>
<feature type="binding site" evidence="8">
    <location>
        <position position="62"/>
    </location>
    <ligand>
        <name>Fe cation</name>
        <dbReference type="ChEBI" id="CHEBI:24875"/>
        <note>catalytic</note>
    </ligand>
</feature>
<comment type="similarity">
    <text evidence="1 9">Belongs to the cysteine dioxygenase family.</text>
</comment>
<dbReference type="GO" id="GO:0019448">
    <property type="term" value="P:L-cysteine catabolic process"/>
    <property type="evidence" value="ECO:0007669"/>
    <property type="project" value="TreeGrafter"/>
</dbReference>
<dbReference type="AlphaFoldDB" id="A0A699YQ90"/>
<evidence type="ECO:0000256" key="2">
    <source>
        <dbReference type="ARBA" id="ARBA00013133"/>
    </source>
</evidence>
<evidence type="ECO:0000256" key="4">
    <source>
        <dbReference type="ARBA" id="ARBA00022964"/>
    </source>
</evidence>
<dbReference type="Proteomes" id="UP000485058">
    <property type="component" value="Unassembled WGS sequence"/>
</dbReference>
<evidence type="ECO:0000313" key="11">
    <source>
        <dbReference type="Proteomes" id="UP000485058"/>
    </source>
</evidence>
<feature type="cross-link" description="3'-(S-cysteinyl)-tyrosine (Cys-Tyr)" evidence="7">
    <location>
        <begin position="69"/>
        <end position="158"/>
    </location>
</feature>
<dbReference type="PANTHER" id="PTHR12918:SF1">
    <property type="entry name" value="CYSTEINE DIOXYGENASE TYPE 1"/>
    <property type="match status" value="1"/>
</dbReference>
<feature type="binding site" evidence="8">
    <location>
        <position position="139"/>
    </location>
    <ligand>
        <name>Fe cation</name>
        <dbReference type="ChEBI" id="CHEBI:24875"/>
        <note>catalytic</note>
    </ligand>
</feature>
<keyword evidence="11" id="KW-1185">Reference proteome</keyword>
<dbReference type="InterPro" id="IPR011051">
    <property type="entry name" value="RmlC_Cupin_sf"/>
</dbReference>
<protein>
    <recommendedName>
        <fullName evidence="2 9">Cysteine dioxygenase</fullName>
        <ecNumber evidence="2 9">1.13.11.20</ecNumber>
    </recommendedName>
</protein>
<sequence>MAEVVQVIARQLVGSYAASGSSDWRSLVTFNPHHYVRHLVDGNEDFELMLICWAPGQASRVHNHASSHCWLTALEGQVEEEVFREAPGSELLPVRPGSPRPTMPGVLTLEEQCPELQSCHRALLTPPSTGYINDSLGLHKVGCPALTPAPGAVTLHIYAPPIRRVKLYEPEEGRVITRVPGFFSIRGRRV</sequence>
<keyword evidence="5 9" id="KW-0560">Oxidoreductase</keyword>
<dbReference type="Pfam" id="PF05995">
    <property type="entry name" value="CDO_I"/>
    <property type="match status" value="1"/>
</dbReference>
<evidence type="ECO:0000256" key="8">
    <source>
        <dbReference type="PIRSR" id="PIRSR610300-51"/>
    </source>
</evidence>
<evidence type="ECO:0000313" key="10">
    <source>
        <dbReference type="EMBL" id="GFH12487.1"/>
    </source>
</evidence>
<dbReference type="PANTHER" id="PTHR12918">
    <property type="entry name" value="CYSTEINE DIOXYGENASE"/>
    <property type="match status" value="1"/>
</dbReference>
<keyword evidence="7" id="KW-0883">Thioether bond</keyword>
<organism evidence="10 11">
    <name type="scientific">Haematococcus lacustris</name>
    <name type="common">Green alga</name>
    <name type="synonym">Haematococcus pluvialis</name>
    <dbReference type="NCBI Taxonomy" id="44745"/>
    <lineage>
        <taxon>Eukaryota</taxon>
        <taxon>Viridiplantae</taxon>
        <taxon>Chlorophyta</taxon>
        <taxon>core chlorophytes</taxon>
        <taxon>Chlorophyceae</taxon>
        <taxon>CS clade</taxon>
        <taxon>Chlamydomonadales</taxon>
        <taxon>Haematococcaceae</taxon>
        <taxon>Haematococcus</taxon>
    </lineage>
</organism>
<feature type="non-terminal residue" evidence="10">
    <location>
        <position position="1"/>
    </location>
</feature>
<accession>A0A699YQ90</accession>
<dbReference type="Gene3D" id="2.60.120.10">
    <property type="entry name" value="Jelly Rolls"/>
    <property type="match status" value="1"/>
</dbReference>
<name>A0A699YQ90_HAELA</name>
<dbReference type="GO" id="GO:0017172">
    <property type="term" value="F:cysteine dioxygenase activity"/>
    <property type="evidence" value="ECO:0007669"/>
    <property type="project" value="UniProtKB-UniRule"/>
</dbReference>
<dbReference type="InterPro" id="IPR014710">
    <property type="entry name" value="RmlC-like_jellyroll"/>
</dbReference>
<dbReference type="EMBL" id="BLLF01000508">
    <property type="protein sequence ID" value="GFH12487.1"/>
    <property type="molecule type" value="Genomic_DNA"/>
</dbReference>
<reference evidence="10 11" key="1">
    <citation type="submission" date="2020-02" db="EMBL/GenBank/DDBJ databases">
        <title>Draft genome sequence of Haematococcus lacustris strain NIES-144.</title>
        <authorList>
            <person name="Morimoto D."/>
            <person name="Nakagawa S."/>
            <person name="Yoshida T."/>
            <person name="Sawayama S."/>
        </authorList>
    </citation>
    <scope>NUCLEOTIDE SEQUENCE [LARGE SCALE GENOMIC DNA]</scope>
    <source>
        <strain evidence="10 11">NIES-144</strain>
    </source>
</reference>